<sequence length="236" mass="27145">MATAECAYTEARLEYERIKVFAGDFPDLDDSIDARPYTYGGGELDEQWKGFHAIERALYRHMDFEAAIRFKKFLKRDVDNLCMVLQDDIDGKGTFSAKRNIGGIITPAYDVPVKKISSEEETWSDLSILIFRENVKGIWALLEPSMPHKREKNRKSLKMAYRAARDTLEYVVDRGNDWETGLNFKMYSEVSVYERKRISVNFYHLGRALVMGVMFCSREPFLDLGVPLLLAIGTQA</sequence>
<dbReference type="CDD" id="cd14656">
    <property type="entry name" value="Imelysin-like_EfeO"/>
    <property type="match status" value="1"/>
</dbReference>
<dbReference type="InterPro" id="IPR038352">
    <property type="entry name" value="Imelysin_sf"/>
</dbReference>
<comment type="caution">
    <text evidence="5">The sequence shown here is derived from an EMBL/GenBank/DDBJ whole genome shotgun (WGS) entry which is preliminary data.</text>
</comment>
<dbReference type="InterPro" id="IPR050894">
    <property type="entry name" value="EfeM/EfeO_iron_uptake"/>
</dbReference>
<keyword evidence="6" id="KW-1185">Reference proteome</keyword>
<evidence type="ECO:0000259" key="4">
    <source>
        <dbReference type="Pfam" id="PF09375"/>
    </source>
</evidence>
<dbReference type="InterPro" id="IPR034981">
    <property type="entry name" value="Imelysin-like_EfeO/Algp7"/>
</dbReference>
<dbReference type="InterPro" id="IPR018976">
    <property type="entry name" value="Imelysin-like"/>
</dbReference>
<keyword evidence="5" id="KW-0449">Lipoprotein</keyword>
<feature type="domain" description="Imelysin-like" evidence="4">
    <location>
        <begin position="2"/>
        <end position="169"/>
    </location>
</feature>
<comment type="subcellular location">
    <subcellularLocation>
        <location evidence="1">Cell envelope</location>
    </subcellularLocation>
</comment>
<dbReference type="Gene3D" id="1.20.1420.20">
    <property type="entry name" value="M75 peptidase, HXXE motif"/>
    <property type="match status" value="1"/>
</dbReference>
<keyword evidence="3" id="KW-0732">Signal</keyword>
<evidence type="ECO:0000313" key="5">
    <source>
        <dbReference type="EMBL" id="PXF46497.1"/>
    </source>
</evidence>
<dbReference type="PANTHER" id="PTHR39192">
    <property type="entry name" value="IRON UPTAKE SYSTEM COMPONENT EFEO"/>
    <property type="match status" value="1"/>
</dbReference>
<dbReference type="PANTHER" id="PTHR39192:SF1">
    <property type="entry name" value="IRON UPTAKE SYSTEM COMPONENT EFEO"/>
    <property type="match status" value="1"/>
</dbReference>
<evidence type="ECO:0000256" key="1">
    <source>
        <dbReference type="ARBA" id="ARBA00004196"/>
    </source>
</evidence>
<protein>
    <submittedName>
        <fullName evidence="5">Efem/EfeO family lipoprotein</fullName>
    </submittedName>
</protein>
<reference evidence="5 6" key="1">
    <citation type="journal article" date="2018" name="Mol. Biol. Evol.">
        <title>Analysis of the draft genome of the red seaweed Gracilariopsis chorda provides insights into genome size evolution in Rhodophyta.</title>
        <authorList>
            <person name="Lee J."/>
            <person name="Yang E.C."/>
            <person name="Graf L."/>
            <person name="Yang J.H."/>
            <person name="Qiu H."/>
            <person name="Zel Zion U."/>
            <person name="Chan C.X."/>
            <person name="Stephens T.G."/>
            <person name="Weber A.P.M."/>
            <person name="Boo G.H."/>
            <person name="Boo S.M."/>
            <person name="Kim K.M."/>
            <person name="Shin Y."/>
            <person name="Jung M."/>
            <person name="Lee S.J."/>
            <person name="Yim H.S."/>
            <person name="Lee J.H."/>
            <person name="Bhattacharya D."/>
            <person name="Yoon H.S."/>
        </authorList>
    </citation>
    <scope>NUCLEOTIDE SEQUENCE [LARGE SCALE GENOMIC DNA]</scope>
    <source>
        <strain evidence="5 6">SKKU-2015</strain>
        <tissue evidence="5">Whole body</tissue>
    </source>
</reference>
<name>A0A2V3IXT5_9FLOR</name>
<comment type="similarity">
    <text evidence="2">Belongs to the EfeM/EfeO family.</text>
</comment>
<accession>A0A2V3IXT5</accession>
<organism evidence="5 6">
    <name type="scientific">Gracilariopsis chorda</name>
    <dbReference type="NCBI Taxonomy" id="448386"/>
    <lineage>
        <taxon>Eukaryota</taxon>
        <taxon>Rhodophyta</taxon>
        <taxon>Florideophyceae</taxon>
        <taxon>Rhodymeniophycidae</taxon>
        <taxon>Gracilariales</taxon>
        <taxon>Gracilariaceae</taxon>
        <taxon>Gracilariopsis</taxon>
    </lineage>
</organism>
<gene>
    <name evidence="5" type="ORF">BWQ96_03732</name>
</gene>
<dbReference type="AlphaFoldDB" id="A0A2V3IXT5"/>
<evidence type="ECO:0000256" key="3">
    <source>
        <dbReference type="ARBA" id="ARBA00022729"/>
    </source>
</evidence>
<dbReference type="OrthoDB" id="3730at2759"/>
<dbReference type="Proteomes" id="UP000247409">
    <property type="component" value="Unassembled WGS sequence"/>
</dbReference>
<evidence type="ECO:0000313" key="6">
    <source>
        <dbReference type="Proteomes" id="UP000247409"/>
    </source>
</evidence>
<proteinExistence type="inferred from homology"/>
<dbReference type="EMBL" id="NBIV01000037">
    <property type="protein sequence ID" value="PXF46497.1"/>
    <property type="molecule type" value="Genomic_DNA"/>
</dbReference>
<evidence type="ECO:0000256" key="2">
    <source>
        <dbReference type="ARBA" id="ARBA00005989"/>
    </source>
</evidence>
<dbReference type="Pfam" id="PF09375">
    <property type="entry name" value="Peptidase_M75"/>
    <property type="match status" value="1"/>
</dbReference>